<dbReference type="EMBL" id="QGTW01000016">
    <property type="protein sequence ID" value="PWW20259.1"/>
    <property type="molecule type" value="Genomic_DNA"/>
</dbReference>
<dbReference type="GO" id="GO:0045892">
    <property type="term" value="P:negative regulation of DNA-templated transcription"/>
    <property type="evidence" value="ECO:0007669"/>
    <property type="project" value="TreeGrafter"/>
</dbReference>
<dbReference type="InterPro" id="IPR050707">
    <property type="entry name" value="HTH_MetabolicPath_Reg"/>
</dbReference>
<dbReference type="SUPFAM" id="SSF55781">
    <property type="entry name" value="GAF domain-like"/>
    <property type="match status" value="1"/>
</dbReference>
<keyword evidence="2" id="KW-0238">DNA-binding</keyword>
<dbReference type="PROSITE" id="PS51078">
    <property type="entry name" value="ICLR_ED"/>
    <property type="match status" value="1"/>
</dbReference>
<dbReference type="Gene3D" id="1.10.10.10">
    <property type="entry name" value="Winged helix-like DNA-binding domain superfamily/Winged helix DNA-binding domain"/>
    <property type="match status" value="1"/>
</dbReference>
<dbReference type="Pfam" id="PF09339">
    <property type="entry name" value="HTH_IclR"/>
    <property type="match status" value="1"/>
</dbReference>
<sequence>MQSIDRAMKVIKVLTKYDANKYLPITELAKECDLPVSSMHRLLKAMMKHEMIQQDSERKLYGLGNIWLEYGLKVYDTMDYVSIIRPELERLMHEIGESVYLSKPIGMEALVIERIDCEQNTIRVYDQLGLRIPMNISAASLIMLAYMPSSQREHIIHELVKEEERVEFEELLEKIHAKGFCVSHNERTEGISAVAAPILNRLGEVVGAVSVKLISFQLSEDRLELIISKVANTGSIISKKMGYRS</sequence>
<dbReference type="InterPro" id="IPR036388">
    <property type="entry name" value="WH-like_DNA-bd_sf"/>
</dbReference>
<dbReference type="Pfam" id="PF01614">
    <property type="entry name" value="IclR_C"/>
    <property type="match status" value="1"/>
</dbReference>
<gene>
    <name evidence="6" type="ORF">DFO73_11674</name>
</gene>
<evidence type="ECO:0000313" key="7">
    <source>
        <dbReference type="Proteomes" id="UP000247150"/>
    </source>
</evidence>
<dbReference type="GO" id="GO:0003700">
    <property type="term" value="F:DNA-binding transcription factor activity"/>
    <property type="evidence" value="ECO:0007669"/>
    <property type="project" value="TreeGrafter"/>
</dbReference>
<organism evidence="6 7">
    <name type="scientific">Cytobacillus oceanisediminis</name>
    <dbReference type="NCBI Taxonomy" id="665099"/>
    <lineage>
        <taxon>Bacteria</taxon>
        <taxon>Bacillati</taxon>
        <taxon>Bacillota</taxon>
        <taxon>Bacilli</taxon>
        <taxon>Bacillales</taxon>
        <taxon>Bacillaceae</taxon>
        <taxon>Cytobacillus</taxon>
    </lineage>
</organism>
<keyword evidence="3" id="KW-0804">Transcription</keyword>
<dbReference type="PANTHER" id="PTHR30136">
    <property type="entry name" value="HELIX-TURN-HELIX TRANSCRIPTIONAL REGULATOR, ICLR FAMILY"/>
    <property type="match status" value="1"/>
</dbReference>
<dbReference type="InterPro" id="IPR036390">
    <property type="entry name" value="WH_DNA-bd_sf"/>
</dbReference>
<comment type="caution">
    <text evidence="6">The sequence shown here is derived from an EMBL/GenBank/DDBJ whole genome shotgun (WGS) entry which is preliminary data.</text>
</comment>
<protein>
    <submittedName>
        <fullName evidence="6">IclR family transcriptional regulator</fullName>
    </submittedName>
</protein>
<evidence type="ECO:0000256" key="3">
    <source>
        <dbReference type="ARBA" id="ARBA00023163"/>
    </source>
</evidence>
<evidence type="ECO:0000256" key="2">
    <source>
        <dbReference type="ARBA" id="ARBA00023125"/>
    </source>
</evidence>
<dbReference type="Proteomes" id="UP000247150">
    <property type="component" value="Unassembled WGS sequence"/>
</dbReference>
<keyword evidence="1" id="KW-0805">Transcription regulation</keyword>
<feature type="domain" description="IclR-ED" evidence="5">
    <location>
        <begin position="66"/>
        <end position="243"/>
    </location>
</feature>
<dbReference type="AlphaFoldDB" id="A0A2V2ZJZ8"/>
<name>A0A2V2ZJZ8_9BACI</name>
<dbReference type="PANTHER" id="PTHR30136:SF24">
    <property type="entry name" value="HTH-TYPE TRANSCRIPTIONAL REPRESSOR ALLR"/>
    <property type="match status" value="1"/>
</dbReference>
<dbReference type="SMART" id="SM00346">
    <property type="entry name" value="HTH_ICLR"/>
    <property type="match status" value="1"/>
</dbReference>
<dbReference type="SUPFAM" id="SSF46785">
    <property type="entry name" value="Winged helix' DNA-binding domain"/>
    <property type="match status" value="1"/>
</dbReference>
<evidence type="ECO:0000259" key="5">
    <source>
        <dbReference type="PROSITE" id="PS51078"/>
    </source>
</evidence>
<accession>A0A2V2ZJZ8</accession>
<dbReference type="OrthoDB" id="9791752at2"/>
<proteinExistence type="predicted"/>
<dbReference type="InterPro" id="IPR029016">
    <property type="entry name" value="GAF-like_dom_sf"/>
</dbReference>
<dbReference type="RefSeq" id="WP_110067152.1">
    <property type="nucleotide sequence ID" value="NZ_QGTW01000016.1"/>
</dbReference>
<evidence type="ECO:0000256" key="1">
    <source>
        <dbReference type="ARBA" id="ARBA00023015"/>
    </source>
</evidence>
<evidence type="ECO:0000313" key="6">
    <source>
        <dbReference type="EMBL" id="PWW20259.1"/>
    </source>
</evidence>
<feature type="domain" description="HTH iclR-type" evidence="4">
    <location>
        <begin position="1"/>
        <end position="65"/>
    </location>
</feature>
<reference evidence="6 7" key="1">
    <citation type="submission" date="2018-05" db="EMBL/GenBank/DDBJ databases">
        <title>Freshwater and sediment microbial communities from various areas in North America, analyzing microbe dynamics in response to fracking.</title>
        <authorList>
            <person name="Lamendella R."/>
        </authorList>
    </citation>
    <scope>NUCLEOTIDE SEQUENCE [LARGE SCALE GENOMIC DNA]</scope>
    <source>
        <strain evidence="6 7">15_TX</strain>
    </source>
</reference>
<evidence type="ECO:0000259" key="4">
    <source>
        <dbReference type="PROSITE" id="PS51077"/>
    </source>
</evidence>
<dbReference type="InterPro" id="IPR014757">
    <property type="entry name" value="Tscrpt_reg_IclR_C"/>
</dbReference>
<dbReference type="Gene3D" id="3.30.450.40">
    <property type="match status" value="1"/>
</dbReference>
<dbReference type="PROSITE" id="PS51077">
    <property type="entry name" value="HTH_ICLR"/>
    <property type="match status" value="1"/>
</dbReference>
<dbReference type="InterPro" id="IPR005471">
    <property type="entry name" value="Tscrpt_reg_IclR_N"/>
</dbReference>
<dbReference type="GO" id="GO:0003677">
    <property type="term" value="F:DNA binding"/>
    <property type="evidence" value="ECO:0007669"/>
    <property type="project" value="UniProtKB-KW"/>
</dbReference>